<dbReference type="EMBL" id="MU253775">
    <property type="protein sequence ID" value="KAG9247334.1"/>
    <property type="molecule type" value="Genomic_DNA"/>
</dbReference>
<dbReference type="OrthoDB" id="5407351at2759"/>
<feature type="region of interest" description="Disordered" evidence="1">
    <location>
        <begin position="1"/>
        <end position="53"/>
    </location>
</feature>
<feature type="compositionally biased region" description="Polar residues" evidence="1">
    <location>
        <begin position="10"/>
        <end position="46"/>
    </location>
</feature>
<dbReference type="AlphaFoldDB" id="A0A9P8CHI1"/>
<feature type="region of interest" description="Disordered" evidence="1">
    <location>
        <begin position="283"/>
        <end position="303"/>
    </location>
</feature>
<feature type="compositionally biased region" description="Low complexity" evidence="1">
    <location>
        <begin position="204"/>
        <end position="217"/>
    </location>
</feature>
<evidence type="ECO:0000313" key="2">
    <source>
        <dbReference type="EMBL" id="KAG9247334.1"/>
    </source>
</evidence>
<accession>A0A9P8CHI1</accession>
<feature type="compositionally biased region" description="Polar residues" evidence="1">
    <location>
        <begin position="66"/>
        <end position="82"/>
    </location>
</feature>
<name>A0A9P8CHI1_9HELO</name>
<feature type="region of interest" description="Disordered" evidence="1">
    <location>
        <begin position="204"/>
        <end position="225"/>
    </location>
</feature>
<feature type="region of interest" description="Disordered" evidence="1">
    <location>
        <begin position="66"/>
        <end position="88"/>
    </location>
</feature>
<evidence type="ECO:0008006" key="4">
    <source>
        <dbReference type="Google" id="ProtNLM"/>
    </source>
</evidence>
<feature type="compositionally biased region" description="Basic and acidic residues" evidence="1">
    <location>
        <begin position="283"/>
        <end position="302"/>
    </location>
</feature>
<feature type="compositionally biased region" description="Basic and acidic residues" evidence="1">
    <location>
        <begin position="342"/>
        <end position="357"/>
    </location>
</feature>
<reference evidence="2" key="1">
    <citation type="journal article" date="2021" name="IMA Fungus">
        <title>Genomic characterization of three marine fungi, including Emericellopsis atlantica sp. nov. with signatures of a generalist lifestyle and marine biomass degradation.</title>
        <authorList>
            <person name="Hagestad O.C."/>
            <person name="Hou L."/>
            <person name="Andersen J.H."/>
            <person name="Hansen E.H."/>
            <person name="Altermark B."/>
            <person name="Li C."/>
            <person name="Kuhnert E."/>
            <person name="Cox R.J."/>
            <person name="Crous P.W."/>
            <person name="Spatafora J.W."/>
            <person name="Lail K."/>
            <person name="Amirebrahimi M."/>
            <person name="Lipzen A."/>
            <person name="Pangilinan J."/>
            <person name="Andreopoulos W."/>
            <person name="Hayes R.D."/>
            <person name="Ng V."/>
            <person name="Grigoriev I.V."/>
            <person name="Jackson S.A."/>
            <person name="Sutton T.D.S."/>
            <person name="Dobson A.D.W."/>
            <person name="Rama T."/>
        </authorList>
    </citation>
    <scope>NUCLEOTIDE SEQUENCE</scope>
    <source>
        <strain evidence="2">TRa3180A</strain>
    </source>
</reference>
<feature type="region of interest" description="Disordered" evidence="1">
    <location>
        <begin position="342"/>
        <end position="366"/>
    </location>
</feature>
<comment type="caution">
    <text evidence="2">The sequence shown here is derived from an EMBL/GenBank/DDBJ whole genome shotgun (WGS) entry which is preliminary data.</text>
</comment>
<evidence type="ECO:0000313" key="3">
    <source>
        <dbReference type="Proteomes" id="UP000887226"/>
    </source>
</evidence>
<gene>
    <name evidence="2" type="ORF">BJ878DRAFT_493147</name>
</gene>
<protein>
    <recommendedName>
        <fullName evidence="4">Peroxin 20</fullName>
    </recommendedName>
</protein>
<dbReference type="Gene3D" id="6.10.280.230">
    <property type="match status" value="1"/>
</dbReference>
<evidence type="ECO:0000256" key="1">
    <source>
        <dbReference type="SAM" id="MobiDB-lite"/>
    </source>
</evidence>
<dbReference type="Proteomes" id="UP000887226">
    <property type="component" value="Unassembled WGS sequence"/>
</dbReference>
<keyword evidence="3" id="KW-1185">Reference proteome</keyword>
<organism evidence="2 3">
    <name type="scientific">Calycina marina</name>
    <dbReference type="NCBI Taxonomy" id="1763456"/>
    <lineage>
        <taxon>Eukaryota</taxon>
        <taxon>Fungi</taxon>
        <taxon>Dikarya</taxon>
        <taxon>Ascomycota</taxon>
        <taxon>Pezizomycotina</taxon>
        <taxon>Leotiomycetes</taxon>
        <taxon>Helotiales</taxon>
        <taxon>Pezizellaceae</taxon>
        <taxon>Calycina</taxon>
    </lineage>
</organism>
<sequence length="366" mass="40080">MADNLCGPSNALQNFQKQSNVDRTLQQDRLISRQSPSQGFRSSPGPNSGALDPEFQAFQAGRLPLGSQQGFNLSHHNQNPQQGLDGPWANDFKRLQLFSQQPILEQTAHQSHHAPNLQSSGWAQDYQQMQGGQRETVPQQMGGYSAYQSFQGPSRMRQYGGPMISGAIASGNSMSQHQAPEMPQEPAFDDAAFAKAFEDAFADAAQADQEQASSQQQSLATGQGSTTAFSADELGRISTEAEYQSFFQTLDAHPMPGSVLGGSVKDYTRDKGLINQEPIGADIIHDPTDKTYPQSEREDPTELSRTAGHLLDVVSESNNDKFANSQFMQLMRQLRDREVEVAGRDMVDTKTGHKIGEESEGIQVQA</sequence>
<proteinExistence type="predicted"/>